<accession>A0A084QPJ8</accession>
<evidence type="ECO:0000256" key="8">
    <source>
        <dbReference type="ARBA" id="ARBA00023288"/>
    </source>
</evidence>
<dbReference type="OMA" id="TEDWFAN"/>
<feature type="transmembrane region" description="Helical" evidence="9">
    <location>
        <begin position="241"/>
        <end position="260"/>
    </location>
</feature>
<dbReference type="GO" id="GO:0098552">
    <property type="term" value="C:side of membrane"/>
    <property type="evidence" value="ECO:0007669"/>
    <property type="project" value="UniProtKB-KW"/>
</dbReference>
<keyword evidence="4" id="KW-0964">Secreted</keyword>
<keyword evidence="8" id="KW-0449">Lipoprotein</keyword>
<gene>
    <name evidence="11" type="ORF">S40285_10680</name>
</gene>
<protein>
    <recommendedName>
        <fullName evidence="10">CFEM domain-containing protein</fullName>
    </recommendedName>
</protein>
<reference evidence="11 12" key="1">
    <citation type="journal article" date="2014" name="BMC Genomics">
        <title>Comparative genome sequencing reveals chemotype-specific gene clusters in the toxigenic black mold Stachybotrys.</title>
        <authorList>
            <person name="Semeiks J."/>
            <person name="Borek D."/>
            <person name="Otwinowski Z."/>
            <person name="Grishin N.V."/>
        </authorList>
    </citation>
    <scope>NUCLEOTIDE SEQUENCE [LARGE SCALE GENOMIC DNA]</scope>
    <source>
        <strain evidence="11 12">IBT 40285</strain>
    </source>
</reference>
<dbReference type="InParanoid" id="A0A084QPJ8"/>
<evidence type="ECO:0000313" key="12">
    <source>
        <dbReference type="Proteomes" id="UP000028524"/>
    </source>
</evidence>
<dbReference type="HOGENOM" id="CLU_085821_0_0_1"/>
<evidence type="ECO:0000256" key="6">
    <source>
        <dbReference type="ARBA" id="ARBA00022729"/>
    </source>
</evidence>
<sequence length="283" mass="31505">MALGTYCQRYLVVAVALFIFGFGPRAVIGHNASLSLRQTNPDGIVDLQTMPSCESSYCWGGETIFVDTICPPIGTVCEFTDDTCWQQYDRDCYCSLQKGLYCAWPCDWLVWWDVEDWFAEHCPSSPAVTLDFAGLPACARECFEDAVFETGCITQSSNCFCAWGELFECHNHCGTSEEWSQIEDWLQEVCSIDTRSARSAMQDGSPIINFLDFAGTPTSTPPPRVSNTPMSSRWQASWDEVYIFVVLGITGNVILGLWIYSCVAARKATFGNESPRVSQVPPT</sequence>
<dbReference type="OrthoDB" id="5242051at2759"/>
<evidence type="ECO:0000256" key="4">
    <source>
        <dbReference type="ARBA" id="ARBA00022525"/>
    </source>
</evidence>
<dbReference type="Proteomes" id="UP000028524">
    <property type="component" value="Unassembled WGS sequence"/>
</dbReference>
<evidence type="ECO:0000259" key="10">
    <source>
        <dbReference type="Pfam" id="PF05730"/>
    </source>
</evidence>
<dbReference type="GO" id="GO:0005576">
    <property type="term" value="C:extracellular region"/>
    <property type="evidence" value="ECO:0007669"/>
    <property type="project" value="UniProtKB-SubCell"/>
</dbReference>
<evidence type="ECO:0000313" key="11">
    <source>
        <dbReference type="EMBL" id="KFA65883.1"/>
    </source>
</evidence>
<keyword evidence="7" id="KW-1015">Disulfide bond</keyword>
<organism evidence="11 12">
    <name type="scientific">Stachybotrys chlorohalonatus (strain IBT 40285)</name>
    <dbReference type="NCBI Taxonomy" id="1283841"/>
    <lineage>
        <taxon>Eukaryota</taxon>
        <taxon>Fungi</taxon>
        <taxon>Dikarya</taxon>
        <taxon>Ascomycota</taxon>
        <taxon>Pezizomycotina</taxon>
        <taxon>Sordariomycetes</taxon>
        <taxon>Hypocreomycetidae</taxon>
        <taxon>Hypocreales</taxon>
        <taxon>Stachybotryaceae</taxon>
        <taxon>Stachybotrys</taxon>
    </lineage>
</organism>
<evidence type="ECO:0000256" key="9">
    <source>
        <dbReference type="SAM" id="Phobius"/>
    </source>
</evidence>
<keyword evidence="5" id="KW-0336">GPI-anchor</keyword>
<name>A0A084QPJ8_STAC4</name>
<evidence type="ECO:0000256" key="2">
    <source>
        <dbReference type="ARBA" id="ARBA00004613"/>
    </source>
</evidence>
<keyword evidence="9" id="KW-1133">Transmembrane helix</keyword>
<comment type="similarity">
    <text evidence="3">Belongs to the RBT5 family.</text>
</comment>
<dbReference type="EMBL" id="KL660539">
    <property type="protein sequence ID" value="KFA65883.1"/>
    <property type="molecule type" value="Genomic_DNA"/>
</dbReference>
<evidence type="ECO:0000256" key="5">
    <source>
        <dbReference type="ARBA" id="ARBA00022622"/>
    </source>
</evidence>
<keyword evidence="5" id="KW-0325">Glycoprotein</keyword>
<keyword evidence="6" id="KW-0732">Signal</keyword>
<keyword evidence="12" id="KW-1185">Reference proteome</keyword>
<keyword evidence="9" id="KW-0472">Membrane</keyword>
<evidence type="ECO:0000256" key="7">
    <source>
        <dbReference type="ARBA" id="ARBA00023157"/>
    </source>
</evidence>
<evidence type="ECO:0000256" key="1">
    <source>
        <dbReference type="ARBA" id="ARBA00004589"/>
    </source>
</evidence>
<dbReference type="InterPro" id="IPR008427">
    <property type="entry name" value="Extracellular_membr_CFEM_dom"/>
</dbReference>
<feature type="domain" description="CFEM" evidence="10">
    <location>
        <begin position="133"/>
        <end position="191"/>
    </location>
</feature>
<proteinExistence type="inferred from homology"/>
<dbReference type="AlphaFoldDB" id="A0A084QPJ8"/>
<dbReference type="Pfam" id="PF05730">
    <property type="entry name" value="CFEM"/>
    <property type="match status" value="1"/>
</dbReference>
<evidence type="ECO:0000256" key="3">
    <source>
        <dbReference type="ARBA" id="ARBA00010031"/>
    </source>
</evidence>
<comment type="subcellular location">
    <subcellularLocation>
        <location evidence="1">Membrane</location>
        <topology evidence="1">Lipid-anchor</topology>
        <topology evidence="1">GPI-anchor</topology>
    </subcellularLocation>
    <subcellularLocation>
        <location evidence="2">Secreted</location>
    </subcellularLocation>
</comment>
<keyword evidence="9" id="KW-0812">Transmembrane</keyword>